<evidence type="ECO:0000256" key="6">
    <source>
        <dbReference type="ARBA" id="ARBA00022490"/>
    </source>
</evidence>
<evidence type="ECO:0000256" key="1">
    <source>
        <dbReference type="ARBA" id="ARBA00004123"/>
    </source>
</evidence>
<dbReference type="Proteomes" id="UP000287033">
    <property type="component" value="Unassembled WGS sequence"/>
</dbReference>
<dbReference type="PANTHER" id="PTHR10006:SF19">
    <property type="entry name" value="MUCIN-1"/>
    <property type="match status" value="1"/>
</dbReference>
<proteinExistence type="predicted"/>
<comment type="caution">
    <text evidence="14">The sequence shown here is derived from an EMBL/GenBank/DDBJ whole genome shotgun (WGS) entry which is preliminary data.</text>
</comment>
<evidence type="ECO:0000256" key="11">
    <source>
        <dbReference type="ARBA" id="ARBA00023288"/>
    </source>
</evidence>
<gene>
    <name evidence="14" type="ORF">chiPu_0018564</name>
</gene>
<dbReference type="OMA" id="YYPMADR"/>
<keyword evidence="6" id="KW-0963">Cytoplasm</keyword>
<evidence type="ECO:0000256" key="2">
    <source>
        <dbReference type="ARBA" id="ARBA00004247"/>
    </source>
</evidence>
<keyword evidence="12" id="KW-0472">Membrane</keyword>
<evidence type="ECO:0000313" key="15">
    <source>
        <dbReference type="Proteomes" id="UP000287033"/>
    </source>
</evidence>
<dbReference type="PROSITE" id="PS50024">
    <property type="entry name" value="SEA"/>
    <property type="match status" value="1"/>
</dbReference>
<accession>A0A401RNR6</accession>
<dbReference type="InterPro" id="IPR036364">
    <property type="entry name" value="SEA_dom_sf"/>
</dbReference>
<keyword evidence="15" id="KW-1185">Reference proteome</keyword>
<protein>
    <recommendedName>
        <fullName evidence="4">Mucin-1</fullName>
    </recommendedName>
</protein>
<evidence type="ECO:0000256" key="4">
    <source>
        <dbReference type="ARBA" id="ARBA00014269"/>
    </source>
</evidence>
<keyword evidence="9" id="KW-0564">Palmitate</keyword>
<reference evidence="14 15" key="1">
    <citation type="journal article" date="2018" name="Nat. Ecol. Evol.">
        <title>Shark genomes provide insights into elasmobranch evolution and the origin of vertebrates.</title>
        <authorList>
            <person name="Hara Y"/>
            <person name="Yamaguchi K"/>
            <person name="Onimaru K"/>
            <person name="Kadota M"/>
            <person name="Koyanagi M"/>
            <person name="Keeley SD"/>
            <person name="Tatsumi K"/>
            <person name="Tanaka K"/>
            <person name="Motone F"/>
            <person name="Kageyama Y"/>
            <person name="Nozu R"/>
            <person name="Adachi N"/>
            <person name="Nishimura O"/>
            <person name="Nakagawa R"/>
            <person name="Tanegashima C"/>
            <person name="Kiyatake I"/>
            <person name="Matsumoto R"/>
            <person name="Murakumo K"/>
            <person name="Nishida K"/>
            <person name="Terakita A"/>
            <person name="Kuratani S"/>
            <person name="Sato K"/>
            <person name="Hyodo S Kuraku.S."/>
        </authorList>
    </citation>
    <scope>NUCLEOTIDE SEQUENCE [LARGE SCALE GENOMIC DNA]</scope>
</reference>
<keyword evidence="12" id="KW-1133">Transmembrane helix</keyword>
<evidence type="ECO:0000313" key="14">
    <source>
        <dbReference type="EMBL" id="GCC19837.1"/>
    </source>
</evidence>
<keyword evidence="5" id="KW-1003">Cell membrane</keyword>
<evidence type="ECO:0000259" key="13">
    <source>
        <dbReference type="PROSITE" id="PS50024"/>
    </source>
</evidence>
<keyword evidence="8" id="KW-0068">Autocatalytic cleavage</keyword>
<keyword evidence="7" id="KW-0597">Phosphoprotein</keyword>
<name>A0A401RNR6_CHIPU</name>
<keyword evidence="10" id="KW-0539">Nucleus</keyword>
<evidence type="ECO:0000256" key="7">
    <source>
        <dbReference type="ARBA" id="ARBA00022553"/>
    </source>
</evidence>
<dbReference type="GO" id="GO:0005737">
    <property type="term" value="C:cytoplasm"/>
    <property type="evidence" value="ECO:0007669"/>
    <property type="project" value="UniProtKB-SubCell"/>
</dbReference>
<dbReference type="OrthoDB" id="9909831at2759"/>
<organism evidence="14 15">
    <name type="scientific">Chiloscyllium punctatum</name>
    <name type="common">Brownbanded bambooshark</name>
    <name type="synonym">Hemiscyllium punctatum</name>
    <dbReference type="NCBI Taxonomy" id="137246"/>
    <lineage>
        <taxon>Eukaryota</taxon>
        <taxon>Metazoa</taxon>
        <taxon>Chordata</taxon>
        <taxon>Craniata</taxon>
        <taxon>Vertebrata</taxon>
        <taxon>Chondrichthyes</taxon>
        <taxon>Elasmobranchii</taxon>
        <taxon>Galeomorphii</taxon>
        <taxon>Galeoidea</taxon>
        <taxon>Orectolobiformes</taxon>
        <taxon>Hemiscylliidae</taxon>
        <taxon>Chiloscyllium</taxon>
    </lineage>
</organism>
<dbReference type="Pfam" id="PF01390">
    <property type="entry name" value="SEA"/>
    <property type="match status" value="1"/>
</dbReference>
<sequence>MKTTTKMSSTTANPTSNFIITFRIINKNFENALKDKTTPEFKSLSDQVIKALADAYSCSTCSLRSSYEGSEVLLFRQGSVITETKSTFNSDSSVDQGTVEQQFTAAIKNGTINKLQVKDIEVHEIKPSTTTTTTTSQAPIVPGWGIALLVLVCIILLLIIIIILLIIIYLCRRRNHGKFEMFGSRGSYYPMADRSDYPQYMTHSRFIAPNGKQNSYNQVSGNGTNMYSYTNHAAESDNL</sequence>
<dbReference type="Gene3D" id="3.30.70.960">
    <property type="entry name" value="SEA domain"/>
    <property type="match status" value="1"/>
</dbReference>
<evidence type="ECO:0000256" key="10">
    <source>
        <dbReference type="ARBA" id="ARBA00023242"/>
    </source>
</evidence>
<comment type="subcellular location">
    <subcellularLocation>
        <location evidence="2">Apical cell membrane</location>
        <topology evidence="2">Single-pass type I membrane protein</topology>
    </subcellularLocation>
    <subcellularLocation>
        <location evidence="3">Cytoplasm</location>
    </subcellularLocation>
    <subcellularLocation>
        <location evidence="1">Nucleus</location>
    </subcellularLocation>
</comment>
<feature type="transmembrane region" description="Helical" evidence="12">
    <location>
        <begin position="144"/>
        <end position="171"/>
    </location>
</feature>
<evidence type="ECO:0000256" key="8">
    <source>
        <dbReference type="ARBA" id="ARBA00022813"/>
    </source>
</evidence>
<dbReference type="SMART" id="SM00200">
    <property type="entry name" value="SEA"/>
    <property type="match status" value="1"/>
</dbReference>
<evidence type="ECO:0000256" key="9">
    <source>
        <dbReference type="ARBA" id="ARBA00023139"/>
    </source>
</evidence>
<dbReference type="STRING" id="137246.A0A401RNR6"/>
<dbReference type="EMBL" id="BEZZ01001615">
    <property type="protein sequence ID" value="GCC19837.1"/>
    <property type="molecule type" value="Genomic_DNA"/>
</dbReference>
<dbReference type="PANTHER" id="PTHR10006">
    <property type="entry name" value="MUCIN-1-RELATED"/>
    <property type="match status" value="1"/>
</dbReference>
<dbReference type="SUPFAM" id="SSF82671">
    <property type="entry name" value="SEA domain"/>
    <property type="match status" value="1"/>
</dbReference>
<feature type="domain" description="SEA" evidence="13">
    <location>
        <begin position="14"/>
        <end position="137"/>
    </location>
</feature>
<keyword evidence="11" id="KW-0449">Lipoprotein</keyword>
<dbReference type="InterPro" id="IPR000082">
    <property type="entry name" value="SEA_dom"/>
</dbReference>
<keyword evidence="12" id="KW-0812">Transmembrane</keyword>
<evidence type="ECO:0000256" key="5">
    <source>
        <dbReference type="ARBA" id="ARBA00022475"/>
    </source>
</evidence>
<evidence type="ECO:0000256" key="12">
    <source>
        <dbReference type="SAM" id="Phobius"/>
    </source>
</evidence>
<dbReference type="GO" id="GO:0016324">
    <property type="term" value="C:apical plasma membrane"/>
    <property type="evidence" value="ECO:0007669"/>
    <property type="project" value="UniProtKB-SubCell"/>
</dbReference>
<evidence type="ECO:0000256" key="3">
    <source>
        <dbReference type="ARBA" id="ARBA00004496"/>
    </source>
</evidence>
<dbReference type="AlphaFoldDB" id="A0A401RNR6"/>
<dbReference type="GO" id="GO:0005634">
    <property type="term" value="C:nucleus"/>
    <property type="evidence" value="ECO:0007669"/>
    <property type="project" value="UniProtKB-SubCell"/>
</dbReference>